<dbReference type="InterPro" id="IPR032675">
    <property type="entry name" value="LRR_dom_sf"/>
</dbReference>
<gene>
    <name evidence="2" type="ORF">HETIRDRAFT_460477</name>
</gene>
<dbReference type="SUPFAM" id="SSF81383">
    <property type="entry name" value="F-box domain"/>
    <property type="match status" value="1"/>
</dbReference>
<sequence length="471" mass="53575">MDSTLRLPTEIIAKIFVHCLPRLFDATDELASFKLRNAPTLLTTVCKRWRDIALDTPQLWSNIYIGTPQEAFMSSAKQTLGSWLARSTHFPLTITIYAMGIGDYIEACFDMLVAHAHRWACVIVLDATVALNLLSRHPDRQQSVLSRFLFEQCVKDIKSSEIDSLSDLLCHAPRLREVVMRFTSTQWTLPWTNLTHLSLRPYHPASIPDTVDMLSRCSNLTSLHLNFADSRIDLVWDTKGAVFPPLVMHHLQFLMIKTHVRGVCQLLLDAFEFRELQHLLIHVLIDFRRSEIFVPPPWPALRRVLSHSTHSMEIFDLHLFDWKCDDDLADILATLPNLTSISTCLVSDVLMDRLTLKFSPDGRLISGQNLKLRELEIGQKYNDDIWKDDGVNPEASHTNFLDMAESRVSLPANAVDADGGAITRLRTLRFGGKKMEVMESDAPAECARMRALEDQGLSFVVMPHDRLLSLH</sequence>
<organism evidence="2 3">
    <name type="scientific">Heterobasidion irregulare (strain TC 32-1)</name>
    <dbReference type="NCBI Taxonomy" id="747525"/>
    <lineage>
        <taxon>Eukaryota</taxon>
        <taxon>Fungi</taxon>
        <taxon>Dikarya</taxon>
        <taxon>Basidiomycota</taxon>
        <taxon>Agaricomycotina</taxon>
        <taxon>Agaricomycetes</taxon>
        <taxon>Russulales</taxon>
        <taxon>Bondarzewiaceae</taxon>
        <taxon>Heterobasidion</taxon>
        <taxon>Heterobasidion annosum species complex</taxon>
    </lineage>
</organism>
<dbReference type="EMBL" id="KI925462">
    <property type="protein sequence ID" value="ETW78439.1"/>
    <property type="molecule type" value="Genomic_DNA"/>
</dbReference>
<proteinExistence type="predicted"/>
<dbReference type="InterPro" id="IPR036047">
    <property type="entry name" value="F-box-like_dom_sf"/>
</dbReference>
<dbReference type="Gene3D" id="1.20.1280.50">
    <property type="match status" value="1"/>
</dbReference>
<evidence type="ECO:0000313" key="3">
    <source>
        <dbReference type="Proteomes" id="UP000030671"/>
    </source>
</evidence>
<accession>W4JYB1</accession>
<dbReference type="Gene3D" id="3.80.10.10">
    <property type="entry name" value="Ribonuclease Inhibitor"/>
    <property type="match status" value="1"/>
</dbReference>
<dbReference type="Pfam" id="PF12937">
    <property type="entry name" value="F-box-like"/>
    <property type="match status" value="1"/>
</dbReference>
<evidence type="ECO:0000259" key="1">
    <source>
        <dbReference type="Pfam" id="PF12937"/>
    </source>
</evidence>
<name>W4JYB1_HETIT</name>
<feature type="domain" description="F-box" evidence="1">
    <location>
        <begin position="5"/>
        <end position="65"/>
    </location>
</feature>
<dbReference type="InterPro" id="IPR001810">
    <property type="entry name" value="F-box_dom"/>
</dbReference>
<dbReference type="AlphaFoldDB" id="W4JYB1"/>
<protein>
    <recommendedName>
        <fullName evidence="1">F-box domain-containing protein</fullName>
    </recommendedName>
</protein>
<dbReference type="InParanoid" id="W4JYB1"/>
<keyword evidence="3" id="KW-1185">Reference proteome</keyword>
<dbReference type="OrthoDB" id="2269034at2759"/>
<dbReference type="SUPFAM" id="SSF52047">
    <property type="entry name" value="RNI-like"/>
    <property type="match status" value="1"/>
</dbReference>
<evidence type="ECO:0000313" key="2">
    <source>
        <dbReference type="EMBL" id="ETW78439.1"/>
    </source>
</evidence>
<dbReference type="Proteomes" id="UP000030671">
    <property type="component" value="Unassembled WGS sequence"/>
</dbReference>
<dbReference type="KEGG" id="hir:HETIRDRAFT_460477"/>
<dbReference type="HOGENOM" id="CLU_018544_12_1_1"/>
<dbReference type="GeneID" id="20677077"/>
<dbReference type="RefSeq" id="XP_009550409.1">
    <property type="nucleotide sequence ID" value="XM_009552114.1"/>
</dbReference>
<dbReference type="eggNOG" id="ENOG502SVC6">
    <property type="taxonomic scope" value="Eukaryota"/>
</dbReference>
<reference evidence="2 3" key="1">
    <citation type="journal article" date="2012" name="New Phytol.">
        <title>Insight into trade-off between wood decay and parasitism from the genome of a fungal forest pathogen.</title>
        <authorList>
            <person name="Olson A."/>
            <person name="Aerts A."/>
            <person name="Asiegbu F."/>
            <person name="Belbahri L."/>
            <person name="Bouzid O."/>
            <person name="Broberg A."/>
            <person name="Canback B."/>
            <person name="Coutinho P.M."/>
            <person name="Cullen D."/>
            <person name="Dalman K."/>
            <person name="Deflorio G."/>
            <person name="van Diepen L.T."/>
            <person name="Dunand C."/>
            <person name="Duplessis S."/>
            <person name="Durling M."/>
            <person name="Gonthier P."/>
            <person name="Grimwood J."/>
            <person name="Fossdal C.G."/>
            <person name="Hansson D."/>
            <person name="Henrissat B."/>
            <person name="Hietala A."/>
            <person name="Himmelstrand K."/>
            <person name="Hoffmeister D."/>
            <person name="Hogberg N."/>
            <person name="James T.Y."/>
            <person name="Karlsson M."/>
            <person name="Kohler A."/>
            <person name="Kues U."/>
            <person name="Lee Y.H."/>
            <person name="Lin Y.C."/>
            <person name="Lind M."/>
            <person name="Lindquist E."/>
            <person name="Lombard V."/>
            <person name="Lucas S."/>
            <person name="Lunden K."/>
            <person name="Morin E."/>
            <person name="Murat C."/>
            <person name="Park J."/>
            <person name="Raffaello T."/>
            <person name="Rouze P."/>
            <person name="Salamov A."/>
            <person name="Schmutz J."/>
            <person name="Solheim H."/>
            <person name="Stahlberg J."/>
            <person name="Velez H."/>
            <person name="de Vries R.P."/>
            <person name="Wiebenga A."/>
            <person name="Woodward S."/>
            <person name="Yakovlev I."/>
            <person name="Garbelotto M."/>
            <person name="Martin F."/>
            <person name="Grigoriev I.V."/>
            <person name="Stenlid J."/>
        </authorList>
    </citation>
    <scope>NUCLEOTIDE SEQUENCE [LARGE SCALE GENOMIC DNA]</scope>
    <source>
        <strain evidence="2 3">TC 32-1</strain>
    </source>
</reference>